<name>A0ABN9TJ99_9DINO</name>
<evidence type="ECO:0000313" key="8">
    <source>
        <dbReference type="EMBL" id="CAK0845637.1"/>
    </source>
</evidence>
<sequence>MTTVFQPNGETIPATILVIKRGGNVVTDKKWPERHGGYRVEVGYNRYVAQDWEMKNAGGRGGKINRLAAADLPPLQKIKSWAVRPQEWIKYEVGQKIVVSEKFKEGDVIDIHGVSKEKGFASSIKRWGHHRGPMTHGSKHHRRVGSLGGGTGTARLFPGRKMPAHQGGFPCKTRTKILKIIDNIDEDNMPETMIVVKGHVPGFTAHWKEGGSFVYFNHPNFRGDGRFKRDPVWMWYVQDEKDDPYVPIPAHAWTMKAYWGRDMRWLSEEKWKYWPDGFPGYDHSHDPFFEDCDPRKSVKAPEW</sequence>
<protein>
    <recommendedName>
        <fullName evidence="6">Large ribosomal subunit protein uL3c</fullName>
    </recommendedName>
</protein>
<keyword evidence="3" id="KW-0694">RNA-binding</keyword>
<evidence type="ECO:0000256" key="2">
    <source>
        <dbReference type="ARBA" id="ARBA00022730"/>
    </source>
</evidence>
<evidence type="ECO:0000256" key="5">
    <source>
        <dbReference type="ARBA" id="ARBA00023274"/>
    </source>
</evidence>
<dbReference type="PANTHER" id="PTHR11229">
    <property type="entry name" value="50S RIBOSOMAL PROTEIN L3"/>
    <property type="match status" value="1"/>
</dbReference>
<dbReference type="PANTHER" id="PTHR11229:SF16">
    <property type="entry name" value="LARGE RIBOSOMAL SUBUNIT PROTEIN UL3C"/>
    <property type="match status" value="1"/>
</dbReference>
<comment type="caution">
    <text evidence="8">The sequence shown here is derived from an EMBL/GenBank/DDBJ whole genome shotgun (WGS) entry which is preliminary data.</text>
</comment>
<dbReference type="InterPro" id="IPR000597">
    <property type="entry name" value="Ribosomal_uL3"/>
</dbReference>
<accession>A0ABN9TJ99</accession>
<proteinExistence type="inferred from homology"/>
<keyword evidence="9" id="KW-1185">Reference proteome</keyword>
<feature type="region of interest" description="Disordered" evidence="7">
    <location>
        <begin position="128"/>
        <end position="148"/>
    </location>
</feature>
<evidence type="ECO:0000256" key="4">
    <source>
        <dbReference type="ARBA" id="ARBA00022980"/>
    </source>
</evidence>
<keyword evidence="4" id="KW-0689">Ribosomal protein</keyword>
<organism evidence="8 9">
    <name type="scientific">Prorocentrum cordatum</name>
    <dbReference type="NCBI Taxonomy" id="2364126"/>
    <lineage>
        <taxon>Eukaryota</taxon>
        <taxon>Sar</taxon>
        <taxon>Alveolata</taxon>
        <taxon>Dinophyceae</taxon>
        <taxon>Prorocentrales</taxon>
        <taxon>Prorocentraceae</taxon>
        <taxon>Prorocentrum</taxon>
    </lineage>
</organism>
<dbReference type="InterPro" id="IPR009000">
    <property type="entry name" value="Transl_B-barrel_sf"/>
</dbReference>
<reference evidence="8" key="1">
    <citation type="submission" date="2023-10" db="EMBL/GenBank/DDBJ databases">
        <authorList>
            <person name="Chen Y."/>
            <person name="Shah S."/>
            <person name="Dougan E. K."/>
            <person name="Thang M."/>
            <person name="Chan C."/>
        </authorList>
    </citation>
    <scope>NUCLEOTIDE SEQUENCE [LARGE SCALE GENOMIC DNA]</scope>
</reference>
<dbReference type="Proteomes" id="UP001189429">
    <property type="component" value="Unassembled WGS sequence"/>
</dbReference>
<dbReference type="Gene3D" id="4.10.960.10">
    <property type="entry name" value="Ribosomal protein L3, domain 3"/>
    <property type="match status" value="1"/>
</dbReference>
<evidence type="ECO:0000256" key="7">
    <source>
        <dbReference type="SAM" id="MobiDB-lite"/>
    </source>
</evidence>
<evidence type="ECO:0000256" key="1">
    <source>
        <dbReference type="ARBA" id="ARBA00006540"/>
    </source>
</evidence>
<evidence type="ECO:0000256" key="3">
    <source>
        <dbReference type="ARBA" id="ARBA00022884"/>
    </source>
</evidence>
<dbReference type="EMBL" id="CAUYUJ010014753">
    <property type="protein sequence ID" value="CAK0845637.1"/>
    <property type="molecule type" value="Genomic_DNA"/>
</dbReference>
<feature type="compositionally biased region" description="Basic residues" evidence="7">
    <location>
        <begin position="128"/>
        <end position="144"/>
    </location>
</feature>
<dbReference type="Pfam" id="PF00297">
    <property type="entry name" value="Ribosomal_L3"/>
    <property type="match status" value="1"/>
</dbReference>
<evidence type="ECO:0000256" key="6">
    <source>
        <dbReference type="ARBA" id="ARBA00035213"/>
    </source>
</evidence>
<dbReference type="SUPFAM" id="SSF50447">
    <property type="entry name" value="Translation proteins"/>
    <property type="match status" value="1"/>
</dbReference>
<dbReference type="InterPro" id="IPR044892">
    <property type="entry name" value="Ribosomal_L3_dom_3_arc_sf"/>
</dbReference>
<dbReference type="InterPro" id="IPR019927">
    <property type="entry name" value="Ribosomal_uL3_bac/org-type"/>
</dbReference>
<keyword evidence="5" id="KW-0687">Ribonucleoprotein</keyword>
<gene>
    <name evidence="8" type="ORF">PCOR1329_LOCUS39366</name>
</gene>
<comment type="similarity">
    <text evidence="1">Belongs to the universal ribosomal protein uL3 family.</text>
</comment>
<evidence type="ECO:0000313" key="9">
    <source>
        <dbReference type="Proteomes" id="UP001189429"/>
    </source>
</evidence>
<keyword evidence="2" id="KW-0699">rRNA-binding</keyword>